<keyword evidence="2" id="KW-1185">Reference proteome</keyword>
<gene>
    <name evidence="1" type="ORF">DEBURN_LOCUS4209</name>
</gene>
<protein>
    <submittedName>
        <fullName evidence="1">7820_t:CDS:1</fullName>
    </submittedName>
</protein>
<evidence type="ECO:0000313" key="1">
    <source>
        <dbReference type="EMBL" id="CAG8491623.1"/>
    </source>
</evidence>
<evidence type="ECO:0000313" key="2">
    <source>
        <dbReference type="Proteomes" id="UP000789706"/>
    </source>
</evidence>
<reference evidence="1" key="1">
    <citation type="submission" date="2021-06" db="EMBL/GenBank/DDBJ databases">
        <authorList>
            <person name="Kallberg Y."/>
            <person name="Tangrot J."/>
            <person name="Rosling A."/>
        </authorList>
    </citation>
    <scope>NUCLEOTIDE SEQUENCE</scope>
    <source>
        <strain evidence="1">AZ414A</strain>
    </source>
</reference>
<dbReference type="InterPro" id="IPR017946">
    <property type="entry name" value="PLC-like_Pdiesterase_TIM-brl"/>
</dbReference>
<sequence length="330" mass="38083">MVYDENSISSKRSVNNHERGRKMNVEKTFAGTHNSAAYNLTYDCDSLADACKLKYASNSCNEQYETCKNNRTASCDIQANVFKNWNPTFFQWTGDLFNSICKTSDILCVAWRTVCKGSGNACELLRDACKKDFSNRVLECLWENNQGYPIKQQLEDVGNGSVVSCHGERLRRALGTNLDSIFLDIKKFMEDNPNEILNIAFGDYDGLNGTFVANYIQDKLEYYFVNGSGYSLMLQEKRGWPKLNKMIEINQRIVIWFGRLYYWLWLNNTRKDWVHSINTHFTVSYTYTAGDLTAQQLNESFNGWSNNSQNVIADDLKNYGYIRWQTIDVT</sequence>
<dbReference type="AlphaFoldDB" id="A0A9N8ZFU0"/>
<dbReference type="Pfam" id="PF26146">
    <property type="entry name" value="PI-PLC_X"/>
    <property type="match status" value="1"/>
</dbReference>
<organism evidence="1 2">
    <name type="scientific">Diversispora eburnea</name>
    <dbReference type="NCBI Taxonomy" id="1213867"/>
    <lineage>
        <taxon>Eukaryota</taxon>
        <taxon>Fungi</taxon>
        <taxon>Fungi incertae sedis</taxon>
        <taxon>Mucoromycota</taxon>
        <taxon>Glomeromycotina</taxon>
        <taxon>Glomeromycetes</taxon>
        <taxon>Diversisporales</taxon>
        <taxon>Diversisporaceae</taxon>
        <taxon>Diversispora</taxon>
    </lineage>
</organism>
<dbReference type="Proteomes" id="UP000789706">
    <property type="component" value="Unassembled WGS sequence"/>
</dbReference>
<proteinExistence type="predicted"/>
<dbReference type="GO" id="GO:0008081">
    <property type="term" value="F:phosphoric diester hydrolase activity"/>
    <property type="evidence" value="ECO:0007669"/>
    <property type="project" value="InterPro"/>
</dbReference>
<accession>A0A9N8ZFU0</accession>
<name>A0A9N8ZFU0_9GLOM</name>
<comment type="caution">
    <text evidence="1">The sequence shown here is derived from an EMBL/GenBank/DDBJ whole genome shotgun (WGS) entry which is preliminary data.</text>
</comment>
<dbReference type="EMBL" id="CAJVPK010000305">
    <property type="protein sequence ID" value="CAG8491623.1"/>
    <property type="molecule type" value="Genomic_DNA"/>
</dbReference>
<dbReference type="Gene3D" id="3.20.20.190">
    <property type="entry name" value="Phosphatidylinositol (PI) phosphodiesterase"/>
    <property type="match status" value="1"/>
</dbReference>
<dbReference type="GO" id="GO:0006629">
    <property type="term" value="P:lipid metabolic process"/>
    <property type="evidence" value="ECO:0007669"/>
    <property type="project" value="InterPro"/>
</dbReference>
<dbReference type="OrthoDB" id="7984201at2759"/>
<dbReference type="SUPFAM" id="SSF51695">
    <property type="entry name" value="PLC-like phosphodiesterases"/>
    <property type="match status" value="1"/>
</dbReference>